<protein>
    <recommendedName>
        <fullName evidence="8">Amino-acid acetyltransferase</fullName>
        <ecNumber evidence="8">2.3.1.1</ecNumber>
    </recommendedName>
    <alternativeName>
        <fullName evidence="8">N-acetylglutamate synthase</fullName>
        <shortName evidence="8">AGS</shortName>
        <shortName evidence="8">NAGS</shortName>
    </alternativeName>
</protein>
<dbReference type="Proteomes" id="UP000005555">
    <property type="component" value="Unassembled WGS sequence"/>
</dbReference>
<dbReference type="CDD" id="cd04237">
    <property type="entry name" value="AAK_NAGS-ABP"/>
    <property type="match status" value="1"/>
</dbReference>
<dbReference type="Gene3D" id="3.40.630.30">
    <property type="match status" value="1"/>
</dbReference>
<evidence type="ECO:0000256" key="5">
    <source>
        <dbReference type="ARBA" id="ARBA00022679"/>
    </source>
</evidence>
<comment type="pathway">
    <text evidence="1 8">Amino-acid biosynthesis; L-arginine biosynthesis; N(2)-acetyl-L-ornithine from L-glutamate: step 1/4.</text>
</comment>
<accession>Q1YUQ5</accession>
<dbReference type="GO" id="GO:0006526">
    <property type="term" value="P:L-arginine biosynthetic process"/>
    <property type="evidence" value="ECO:0007669"/>
    <property type="project" value="UniProtKB-UniRule"/>
</dbReference>
<evidence type="ECO:0000256" key="3">
    <source>
        <dbReference type="ARBA" id="ARBA00022571"/>
    </source>
</evidence>
<dbReference type="PROSITE" id="PS51186">
    <property type="entry name" value="GNAT"/>
    <property type="match status" value="1"/>
</dbReference>
<keyword evidence="5 8" id="KW-0808">Transferase</keyword>
<evidence type="ECO:0000313" key="11">
    <source>
        <dbReference type="Proteomes" id="UP000005555"/>
    </source>
</evidence>
<comment type="subcellular location">
    <subcellularLocation>
        <location evidence="8">Cytoplasm</location>
    </subcellularLocation>
</comment>
<dbReference type="HOGENOM" id="CLU_024773_0_0_6"/>
<evidence type="ECO:0000256" key="6">
    <source>
        <dbReference type="ARBA" id="ARBA00023315"/>
    </source>
</evidence>
<dbReference type="EMBL" id="AAPI01000001">
    <property type="protein sequence ID" value="EAS48003.1"/>
    <property type="molecule type" value="Genomic_DNA"/>
</dbReference>
<evidence type="ECO:0000256" key="4">
    <source>
        <dbReference type="ARBA" id="ARBA00022605"/>
    </source>
</evidence>
<dbReference type="Pfam" id="PF00696">
    <property type="entry name" value="AA_kinase"/>
    <property type="match status" value="1"/>
</dbReference>
<dbReference type="PANTHER" id="PTHR30602">
    <property type="entry name" value="AMINO-ACID ACETYLTRANSFERASE"/>
    <property type="match status" value="1"/>
</dbReference>
<dbReference type="eggNOG" id="COG0548">
    <property type="taxonomic scope" value="Bacteria"/>
</dbReference>
<keyword evidence="4 8" id="KW-0028">Amino-acid biosynthesis</keyword>
<dbReference type="InterPro" id="IPR010167">
    <property type="entry name" value="NH2A_AcTrfase"/>
</dbReference>
<comment type="catalytic activity">
    <reaction evidence="7 8">
        <text>L-glutamate + acetyl-CoA = N-acetyl-L-glutamate + CoA + H(+)</text>
        <dbReference type="Rhea" id="RHEA:24292"/>
        <dbReference type="ChEBI" id="CHEBI:15378"/>
        <dbReference type="ChEBI" id="CHEBI:29985"/>
        <dbReference type="ChEBI" id="CHEBI:44337"/>
        <dbReference type="ChEBI" id="CHEBI:57287"/>
        <dbReference type="ChEBI" id="CHEBI:57288"/>
        <dbReference type="EC" id="2.3.1.1"/>
    </reaction>
</comment>
<keyword evidence="3 8" id="KW-0055">Arginine biosynthesis</keyword>
<dbReference type="Gene3D" id="3.40.1160.10">
    <property type="entry name" value="Acetylglutamate kinase-like"/>
    <property type="match status" value="1"/>
</dbReference>
<dbReference type="PIRSF" id="PIRSF000423">
    <property type="entry name" value="ArgA"/>
    <property type="match status" value="1"/>
</dbReference>
<dbReference type="EC" id="2.3.1.1" evidence="8"/>
<dbReference type="CDD" id="cd04301">
    <property type="entry name" value="NAT_SF"/>
    <property type="match status" value="1"/>
</dbReference>
<dbReference type="GO" id="GO:0004042">
    <property type="term" value="F:L-glutamate N-acetyltransferase activity"/>
    <property type="evidence" value="ECO:0007669"/>
    <property type="project" value="UniProtKB-UniRule"/>
</dbReference>
<dbReference type="InterPro" id="IPR033719">
    <property type="entry name" value="NAGS_kin"/>
</dbReference>
<gene>
    <name evidence="8" type="primary">argA</name>
    <name evidence="10" type="ORF">GB2207_09341</name>
</gene>
<comment type="caution">
    <text evidence="10">The sequence shown here is derived from an EMBL/GenBank/DDBJ whole genome shotgun (WGS) entry which is preliminary data.</text>
</comment>
<reference evidence="10 11" key="1">
    <citation type="submission" date="2006-03" db="EMBL/GenBank/DDBJ databases">
        <authorList>
            <person name="Giovannoni S.J."/>
            <person name="Cho J.-C."/>
            <person name="Ferriera S."/>
            <person name="Johnson J."/>
            <person name="Kravitz S."/>
            <person name="Halpern A."/>
            <person name="Remington K."/>
            <person name="Beeson K."/>
            <person name="Tran B."/>
            <person name="Rogers Y.-H."/>
            <person name="Friedman R."/>
            <person name="Venter J.C."/>
        </authorList>
    </citation>
    <scope>NUCLEOTIDE SEQUENCE [LARGE SCALE GENOMIC DNA]</scope>
    <source>
        <strain evidence="10 11">HTCC2207</strain>
    </source>
</reference>
<dbReference type="InterPro" id="IPR036393">
    <property type="entry name" value="AceGlu_kinase-like_sf"/>
</dbReference>
<dbReference type="NCBIfam" id="TIGR01890">
    <property type="entry name" value="N-Ac-Glu-synth"/>
    <property type="match status" value="1"/>
</dbReference>
<comment type="miscellaneous">
    <text evidence="8">In bacteria which possess the bifunctional enzyme ornithine acetyltransferase/N-acetylglutamate synthase (ArgJ), ArgA fulfills an anaplerotic role.</text>
</comment>
<sequence length="449" mass="48719">MAAVAYNRPMTTQNYVQFFRETSPYIHAHRGKTFVIAVSGEAVLDSNFDSIVHDIALMQSLGVNVVLVHGARPQIDQRLQLAGLLTDFRQQVRITDGDAMQCVKEAVGSTRFQIEAALSMGLPNSPMHGARVRVIGGNFITAKPVGVRDGIDFQRAGEIRRIDSSAIQNQLDAGALVLMSSIGFSPTGEAFNLSYQDVATQTAIALNAEKLILVSQAAGINDGDNNLLRNLSLPEVSDLKATLKNSGGEDSVIYGLLSAAYQACRNNVDRVHLVGCSEDGTLLSELFTREGSGTLIMQNHSEVIRAATIDDVGGILDLISPLEQQGILVKRSRELLETEISRFTVVVHPEGTLLGCAALYPIADSHAGELACVATHPEFHNQGIASRLLKCIEKDATDNGLAVLFVLTTQTAHWFREQGFSEAEVSALPAEKQSLYNYQRQSRIFSKKL</sequence>
<organism evidence="10 11">
    <name type="scientific">gamma proteobacterium HTCC2207</name>
    <dbReference type="NCBI Taxonomy" id="314287"/>
    <lineage>
        <taxon>Bacteria</taxon>
        <taxon>Pseudomonadati</taxon>
        <taxon>Pseudomonadota</taxon>
        <taxon>Gammaproteobacteria</taxon>
        <taxon>Cellvibrionales</taxon>
        <taxon>Porticoccaceae</taxon>
        <taxon>SAR92 clade</taxon>
    </lineage>
</organism>
<dbReference type="AlphaFoldDB" id="Q1YUQ5"/>
<evidence type="ECO:0000259" key="9">
    <source>
        <dbReference type="PROSITE" id="PS51186"/>
    </source>
</evidence>
<evidence type="ECO:0000256" key="8">
    <source>
        <dbReference type="HAMAP-Rule" id="MF_01105"/>
    </source>
</evidence>
<dbReference type="InterPro" id="IPR016181">
    <property type="entry name" value="Acyl_CoA_acyltransferase"/>
</dbReference>
<proteinExistence type="inferred from homology"/>
<keyword evidence="8" id="KW-0963">Cytoplasm</keyword>
<evidence type="ECO:0000256" key="2">
    <source>
        <dbReference type="ARBA" id="ARBA00009145"/>
    </source>
</evidence>
<dbReference type="STRING" id="314287.GB2207_09341"/>
<dbReference type="HAMAP" id="MF_01105">
    <property type="entry name" value="N_acetyl_glu_synth"/>
    <property type="match status" value="1"/>
</dbReference>
<dbReference type="NCBIfam" id="NF003641">
    <property type="entry name" value="PRK05279.1"/>
    <property type="match status" value="1"/>
</dbReference>
<feature type="domain" description="N-acetyltransferase" evidence="9">
    <location>
        <begin position="302"/>
        <end position="442"/>
    </location>
</feature>
<name>Q1YUQ5_9GAMM</name>
<evidence type="ECO:0000256" key="1">
    <source>
        <dbReference type="ARBA" id="ARBA00004925"/>
    </source>
</evidence>
<dbReference type="InterPro" id="IPR000182">
    <property type="entry name" value="GNAT_dom"/>
</dbReference>
<dbReference type="UniPathway" id="UPA00068">
    <property type="reaction ID" value="UER00106"/>
</dbReference>
<dbReference type="GO" id="GO:0005737">
    <property type="term" value="C:cytoplasm"/>
    <property type="evidence" value="ECO:0007669"/>
    <property type="project" value="UniProtKB-SubCell"/>
</dbReference>
<dbReference type="SUPFAM" id="SSF53633">
    <property type="entry name" value="Carbamate kinase-like"/>
    <property type="match status" value="1"/>
</dbReference>
<dbReference type="SUPFAM" id="SSF55729">
    <property type="entry name" value="Acyl-CoA N-acyltransferases (Nat)"/>
    <property type="match status" value="1"/>
</dbReference>
<dbReference type="Pfam" id="PF00583">
    <property type="entry name" value="Acetyltransf_1"/>
    <property type="match status" value="1"/>
</dbReference>
<comment type="similarity">
    <text evidence="2 8">Belongs to the acetyltransferase family. ArgA subfamily.</text>
</comment>
<dbReference type="eggNOG" id="COG1246">
    <property type="taxonomic scope" value="Bacteria"/>
</dbReference>
<dbReference type="PANTHER" id="PTHR30602:SF12">
    <property type="entry name" value="AMINO-ACID ACETYLTRANSFERASE NAGS1, CHLOROPLASTIC-RELATED"/>
    <property type="match status" value="1"/>
</dbReference>
<keyword evidence="6 8" id="KW-0012">Acyltransferase</keyword>
<evidence type="ECO:0000313" key="10">
    <source>
        <dbReference type="EMBL" id="EAS48003.1"/>
    </source>
</evidence>
<dbReference type="InterPro" id="IPR001048">
    <property type="entry name" value="Asp/Glu/Uridylate_kinase"/>
</dbReference>
<keyword evidence="11" id="KW-1185">Reference proteome</keyword>
<evidence type="ECO:0000256" key="7">
    <source>
        <dbReference type="ARBA" id="ARBA00048372"/>
    </source>
</evidence>